<evidence type="ECO:0000313" key="2">
    <source>
        <dbReference type="EMBL" id="KAG7093763.1"/>
    </source>
</evidence>
<reference evidence="2" key="1">
    <citation type="journal article" date="2021" name="Genome Biol. Evol.">
        <title>The assembled and annotated genome of the fairy-ring fungus Marasmius oreades.</title>
        <authorList>
            <person name="Hiltunen M."/>
            <person name="Ament-Velasquez S.L."/>
            <person name="Johannesson H."/>
        </authorList>
    </citation>
    <scope>NUCLEOTIDE SEQUENCE</scope>
    <source>
        <strain evidence="2">03SP1</strain>
    </source>
</reference>
<evidence type="ECO:0000313" key="3">
    <source>
        <dbReference type="Proteomes" id="UP001049176"/>
    </source>
</evidence>
<gene>
    <name evidence="2" type="ORF">E1B28_007411</name>
</gene>
<sequence length="539" mass="60870">MLFNTVGKLSIISRENLGTKFIAGVQLIRDASQSFRSDGTKSQRLYTELHSILLMPTPSSSPNKRDRRRKTKMDGCETLYNLSLDCVRSKSNFSRCAAVAMQTRYVPVKRSPSSSPPPPISHLSSTHDPNNSPRGMHSTLAVQHIVPAYQHYQSPGNTFDESYRSNSYSSLNLESFPHPYNQYSSSSSGWSTPSTTEYVQHPAHVNSISHTTPVNHYPSTTFYNTSTVWDGASNPANTDDGLAVMPPPYAQYVDETPAYRDQYHHGNYGHPHAYAAEANRQISPVGSSEVVSPHQSSTHLSPPPHTPENYERQTPSPHVGALSSTSLQAPSITTHQRYYSHKEQLQFFRDALSLPFSISPSPFIPQSMYKPHTNSDRRRYVEEVELDEPIYFWAENPTECGISLADALHSRVRRLVGREDTVFEGRGPSVSIRLEWPGYRQWSRQIPTKDFRTPPGPITKAKLAKNVAKCVHRFILERQNQRLEDESDDNWRVGTGRGTIRLEDLILVSMHHVSMGSWQPQLRICRPQQMHHPGGSHWS</sequence>
<dbReference type="GeneID" id="66076487"/>
<comment type="caution">
    <text evidence="2">The sequence shown here is derived from an EMBL/GenBank/DDBJ whole genome shotgun (WGS) entry which is preliminary data.</text>
</comment>
<dbReference type="RefSeq" id="XP_043010233.1">
    <property type="nucleotide sequence ID" value="XM_043152147.1"/>
</dbReference>
<feature type="region of interest" description="Disordered" evidence="1">
    <location>
        <begin position="106"/>
        <end position="136"/>
    </location>
</feature>
<evidence type="ECO:0000256" key="1">
    <source>
        <dbReference type="SAM" id="MobiDB-lite"/>
    </source>
</evidence>
<dbReference type="AlphaFoldDB" id="A0A9P7S3B6"/>
<protein>
    <submittedName>
        <fullName evidence="2">Uncharacterized protein</fullName>
    </submittedName>
</protein>
<dbReference type="OrthoDB" id="3269405at2759"/>
<dbReference type="EMBL" id="CM032184">
    <property type="protein sequence ID" value="KAG7093763.1"/>
    <property type="molecule type" value="Genomic_DNA"/>
</dbReference>
<organism evidence="2 3">
    <name type="scientific">Marasmius oreades</name>
    <name type="common">fairy-ring Marasmius</name>
    <dbReference type="NCBI Taxonomy" id="181124"/>
    <lineage>
        <taxon>Eukaryota</taxon>
        <taxon>Fungi</taxon>
        <taxon>Dikarya</taxon>
        <taxon>Basidiomycota</taxon>
        <taxon>Agaricomycotina</taxon>
        <taxon>Agaricomycetes</taxon>
        <taxon>Agaricomycetidae</taxon>
        <taxon>Agaricales</taxon>
        <taxon>Marasmiineae</taxon>
        <taxon>Marasmiaceae</taxon>
        <taxon>Marasmius</taxon>
    </lineage>
</organism>
<keyword evidence="3" id="KW-1185">Reference proteome</keyword>
<proteinExistence type="predicted"/>
<name>A0A9P7S3B6_9AGAR</name>
<accession>A0A9P7S3B6</accession>
<feature type="compositionally biased region" description="Polar residues" evidence="1">
    <location>
        <begin position="312"/>
        <end position="323"/>
    </location>
</feature>
<dbReference type="Proteomes" id="UP001049176">
    <property type="component" value="Chromosome 4"/>
</dbReference>
<feature type="region of interest" description="Disordered" evidence="1">
    <location>
        <begin position="283"/>
        <end position="323"/>
    </location>
</feature>